<sequence length="301" mass="33294">MDDSVRRSRSRSFGATADVYERSRPEYPIEAARWLLADHRPSGLDDVPLDGYDSYAVAGIHDSTPADPTPADTTEFGTGPADATATLRPATVVELAAGTGKLTRTLVDDGHVVVAVEPAGPMLDRLVRAVPRAIPIRAVAERIPLADSCADAVVVAQAFHWFDTDVALAEIARVLRPGGTLGLIWNYRDESVPWVRQLSGLLASAERIQSRQAEELIEKLQWSRLFEPPEYTGFRLWQKLDREGLVQLVASRSYVATLSPAERNEVLFHVGQLFDMTARQPDGLVMPYTTTCYRARVRKRN</sequence>
<keyword evidence="3" id="KW-0808">Transferase</keyword>
<reference evidence="5" key="1">
    <citation type="submission" date="2020-10" db="EMBL/GenBank/DDBJ databases">
        <title>Sequencing the genomes of 1000 actinobacteria strains.</title>
        <authorList>
            <person name="Klenk H.-P."/>
        </authorList>
    </citation>
    <scope>NUCLEOTIDE SEQUENCE</scope>
    <source>
        <strain evidence="5">DSM 45354</strain>
    </source>
</reference>
<gene>
    <name evidence="5" type="ORF">HEB94_003233</name>
</gene>
<evidence type="ECO:0000259" key="4">
    <source>
        <dbReference type="Pfam" id="PF08241"/>
    </source>
</evidence>
<dbReference type="CDD" id="cd02440">
    <property type="entry name" value="AdoMet_MTases"/>
    <property type="match status" value="1"/>
</dbReference>
<dbReference type="SUPFAM" id="SSF53335">
    <property type="entry name" value="S-adenosyl-L-methionine-dependent methyltransferases"/>
    <property type="match status" value="1"/>
</dbReference>
<name>A0A927N0B6_9ACTN</name>
<protein>
    <submittedName>
        <fullName evidence="5">SAM-dependent methyltransferase</fullName>
    </submittedName>
</protein>
<dbReference type="GO" id="GO:0032259">
    <property type="term" value="P:methylation"/>
    <property type="evidence" value="ECO:0007669"/>
    <property type="project" value="UniProtKB-KW"/>
</dbReference>
<feature type="domain" description="Methyltransferase type 11" evidence="4">
    <location>
        <begin position="94"/>
        <end position="181"/>
    </location>
</feature>
<evidence type="ECO:0000313" key="6">
    <source>
        <dbReference type="Proteomes" id="UP000638648"/>
    </source>
</evidence>
<dbReference type="PANTHER" id="PTHR44942">
    <property type="entry name" value="METHYLTRANSF_11 DOMAIN-CONTAINING PROTEIN"/>
    <property type="match status" value="1"/>
</dbReference>
<dbReference type="GO" id="GO:0008757">
    <property type="term" value="F:S-adenosylmethionine-dependent methyltransferase activity"/>
    <property type="evidence" value="ECO:0007669"/>
    <property type="project" value="InterPro"/>
</dbReference>
<comment type="similarity">
    <text evidence="1">Belongs to the methyltransferase superfamily.</text>
</comment>
<dbReference type="InterPro" id="IPR013216">
    <property type="entry name" value="Methyltransf_11"/>
</dbReference>
<dbReference type="InterPro" id="IPR029063">
    <property type="entry name" value="SAM-dependent_MTases_sf"/>
</dbReference>
<evidence type="ECO:0000256" key="2">
    <source>
        <dbReference type="ARBA" id="ARBA00022603"/>
    </source>
</evidence>
<keyword evidence="2 5" id="KW-0489">Methyltransferase</keyword>
<dbReference type="Gene3D" id="3.40.50.150">
    <property type="entry name" value="Vaccinia Virus protein VP39"/>
    <property type="match status" value="1"/>
</dbReference>
<dbReference type="EMBL" id="JADBEM010000001">
    <property type="protein sequence ID" value="MBE1606385.1"/>
    <property type="molecule type" value="Genomic_DNA"/>
</dbReference>
<keyword evidence="6" id="KW-1185">Reference proteome</keyword>
<organism evidence="5 6">
    <name type="scientific">Actinopolymorpha pittospori</name>
    <dbReference type="NCBI Taxonomy" id="648752"/>
    <lineage>
        <taxon>Bacteria</taxon>
        <taxon>Bacillati</taxon>
        <taxon>Actinomycetota</taxon>
        <taxon>Actinomycetes</taxon>
        <taxon>Propionibacteriales</taxon>
        <taxon>Actinopolymorphaceae</taxon>
        <taxon>Actinopolymorpha</taxon>
    </lineage>
</organism>
<dbReference type="Proteomes" id="UP000638648">
    <property type="component" value="Unassembled WGS sequence"/>
</dbReference>
<dbReference type="Pfam" id="PF08241">
    <property type="entry name" value="Methyltransf_11"/>
    <property type="match status" value="1"/>
</dbReference>
<evidence type="ECO:0000256" key="1">
    <source>
        <dbReference type="ARBA" id="ARBA00008361"/>
    </source>
</evidence>
<dbReference type="RefSeq" id="WP_192750524.1">
    <property type="nucleotide sequence ID" value="NZ_BAABJL010000245.1"/>
</dbReference>
<dbReference type="InterPro" id="IPR051052">
    <property type="entry name" value="Diverse_substrate_MTase"/>
</dbReference>
<dbReference type="AlphaFoldDB" id="A0A927N0B6"/>
<evidence type="ECO:0000256" key="3">
    <source>
        <dbReference type="ARBA" id="ARBA00022679"/>
    </source>
</evidence>
<comment type="caution">
    <text evidence="5">The sequence shown here is derived from an EMBL/GenBank/DDBJ whole genome shotgun (WGS) entry which is preliminary data.</text>
</comment>
<accession>A0A927N0B6</accession>
<dbReference type="PANTHER" id="PTHR44942:SF4">
    <property type="entry name" value="METHYLTRANSFERASE TYPE 11 DOMAIN-CONTAINING PROTEIN"/>
    <property type="match status" value="1"/>
</dbReference>
<proteinExistence type="inferred from homology"/>
<evidence type="ECO:0000313" key="5">
    <source>
        <dbReference type="EMBL" id="MBE1606385.1"/>
    </source>
</evidence>